<keyword evidence="3" id="KW-1185">Reference proteome</keyword>
<evidence type="ECO:0000256" key="1">
    <source>
        <dbReference type="SAM" id="Phobius"/>
    </source>
</evidence>
<dbReference type="EMBL" id="LT629776">
    <property type="protein sequence ID" value="SDR96253.1"/>
    <property type="molecule type" value="Genomic_DNA"/>
</dbReference>
<keyword evidence="1" id="KW-1133">Transmembrane helix</keyword>
<accession>A0A1H1NBC4</accession>
<evidence type="ECO:0000313" key="2">
    <source>
        <dbReference type="EMBL" id="SDR96253.1"/>
    </source>
</evidence>
<dbReference type="eggNOG" id="ENOG5031Q26">
    <property type="taxonomic scope" value="Bacteria"/>
</dbReference>
<sequence>MDFWQVFWLMVWAFFFVAYLIVLFQIIADLFRDEELSGWWKALWIIALLFIPVITALIYLIARGRGMSRRQMQLVQRRKAETDDYIRTVATASPAEQIAQAKALLADGSINEAEFEVLKAKAINSN</sequence>
<gene>
    <name evidence="2" type="ORF">SAMN04489860_0486</name>
</gene>
<name>A0A1H1NBC4_9CELL</name>
<dbReference type="AlphaFoldDB" id="A0A1H1NBC4"/>
<dbReference type="RefSeq" id="WP_083371449.1">
    <property type="nucleotide sequence ID" value="NZ_LT629776.1"/>
</dbReference>
<evidence type="ECO:0000313" key="3">
    <source>
        <dbReference type="Proteomes" id="UP000185663"/>
    </source>
</evidence>
<reference evidence="2 3" key="1">
    <citation type="submission" date="2016-10" db="EMBL/GenBank/DDBJ databases">
        <authorList>
            <person name="de Groot N.N."/>
        </authorList>
    </citation>
    <scope>NUCLEOTIDE SEQUENCE [LARGE SCALE GENOMIC DNA]</scope>
    <source>
        <strain evidence="2 3">DSM 22126</strain>
    </source>
</reference>
<dbReference type="STRING" id="545619.SAMN04489860_0486"/>
<feature type="transmembrane region" description="Helical" evidence="1">
    <location>
        <begin position="39"/>
        <end position="62"/>
    </location>
</feature>
<keyword evidence="1" id="KW-0472">Membrane</keyword>
<protein>
    <submittedName>
        <fullName evidence="2">Phospholipase_D-nuclease N-terminal</fullName>
    </submittedName>
</protein>
<organism evidence="2 3">
    <name type="scientific">Paraoerskovia marina</name>
    <dbReference type="NCBI Taxonomy" id="545619"/>
    <lineage>
        <taxon>Bacteria</taxon>
        <taxon>Bacillati</taxon>
        <taxon>Actinomycetota</taxon>
        <taxon>Actinomycetes</taxon>
        <taxon>Micrococcales</taxon>
        <taxon>Cellulomonadaceae</taxon>
        <taxon>Paraoerskovia</taxon>
    </lineage>
</organism>
<feature type="transmembrane region" description="Helical" evidence="1">
    <location>
        <begin position="7"/>
        <end position="27"/>
    </location>
</feature>
<proteinExistence type="predicted"/>
<dbReference type="Proteomes" id="UP000185663">
    <property type="component" value="Chromosome I"/>
</dbReference>
<dbReference type="OrthoDB" id="7596142at2"/>
<keyword evidence="1" id="KW-0812">Transmembrane</keyword>